<accession>A0A5N6GDQ7</accession>
<dbReference type="Pfam" id="PF00176">
    <property type="entry name" value="SNF2-rel_dom"/>
    <property type="match status" value="1"/>
</dbReference>
<dbReference type="InterPro" id="IPR013083">
    <property type="entry name" value="Znf_RING/FYVE/PHD"/>
</dbReference>
<evidence type="ECO:0000256" key="6">
    <source>
        <dbReference type="PROSITE-ProRule" id="PRU00175"/>
    </source>
</evidence>
<dbReference type="AlphaFoldDB" id="A0A5N6GDQ7"/>
<keyword evidence="2" id="KW-0547">Nucleotide-binding</keyword>
<dbReference type="SUPFAM" id="SSF57850">
    <property type="entry name" value="RING/U-box"/>
    <property type="match status" value="1"/>
</dbReference>
<reference evidence="8" key="1">
    <citation type="submission" date="2019-04" db="EMBL/GenBank/DDBJ databases">
        <title>Friends and foes A comparative genomics study of 23 Aspergillus species from section Flavi.</title>
        <authorList>
            <consortium name="DOE Joint Genome Institute"/>
            <person name="Kjaerbolling I."/>
            <person name="Vesth T."/>
            <person name="Frisvad J.C."/>
            <person name="Nybo J.L."/>
            <person name="Theobald S."/>
            <person name="Kildgaard S."/>
            <person name="Isbrandt T."/>
            <person name="Kuo A."/>
            <person name="Sato A."/>
            <person name="Lyhne E.K."/>
            <person name="Kogle M.E."/>
            <person name="Wiebenga A."/>
            <person name="Kun R.S."/>
            <person name="Lubbers R.J."/>
            <person name="Makela M.R."/>
            <person name="Barry K."/>
            <person name="Chovatia M."/>
            <person name="Clum A."/>
            <person name="Daum C."/>
            <person name="Haridas S."/>
            <person name="He G."/>
            <person name="LaButti K."/>
            <person name="Lipzen A."/>
            <person name="Mondo S."/>
            <person name="Riley R."/>
            <person name="Salamov A."/>
            <person name="Simmons B.A."/>
            <person name="Magnuson J.K."/>
            <person name="Henrissat B."/>
            <person name="Mortensen U.H."/>
            <person name="Larsen T.O."/>
            <person name="Devries R.P."/>
            <person name="Grigoriev I.V."/>
            <person name="Machida M."/>
            <person name="Baker S.E."/>
            <person name="Andersen M.R."/>
        </authorList>
    </citation>
    <scope>NUCLEOTIDE SEQUENCE [LARGE SCALE GENOMIC DNA]</scope>
    <source>
        <strain evidence="8">CBS 121.62</strain>
    </source>
</reference>
<dbReference type="GO" id="GO:0000724">
    <property type="term" value="P:double-strand break repair via homologous recombination"/>
    <property type="evidence" value="ECO:0007669"/>
    <property type="project" value="TreeGrafter"/>
</dbReference>
<organism evidence="8">
    <name type="scientific">Aspergillus flavus</name>
    <dbReference type="NCBI Taxonomy" id="5059"/>
    <lineage>
        <taxon>Eukaryota</taxon>
        <taxon>Fungi</taxon>
        <taxon>Dikarya</taxon>
        <taxon>Ascomycota</taxon>
        <taxon>Pezizomycotina</taxon>
        <taxon>Eurotiomycetes</taxon>
        <taxon>Eurotiomycetidae</taxon>
        <taxon>Eurotiales</taxon>
        <taxon>Aspergillaceae</taxon>
        <taxon>Aspergillus</taxon>
        <taxon>Aspergillus subgen. Circumdati</taxon>
    </lineage>
</organism>
<dbReference type="GO" id="GO:0005737">
    <property type="term" value="C:cytoplasm"/>
    <property type="evidence" value="ECO:0007669"/>
    <property type="project" value="TreeGrafter"/>
</dbReference>
<dbReference type="VEuPathDB" id="FungiDB:F9C07_2277605"/>
<keyword evidence="4" id="KW-0347">Helicase</keyword>
<dbReference type="GO" id="GO:0008094">
    <property type="term" value="F:ATP-dependent activity, acting on DNA"/>
    <property type="evidence" value="ECO:0007669"/>
    <property type="project" value="TreeGrafter"/>
</dbReference>
<keyword evidence="6" id="KW-0863">Zinc-finger</keyword>
<evidence type="ECO:0000256" key="3">
    <source>
        <dbReference type="ARBA" id="ARBA00022801"/>
    </source>
</evidence>
<dbReference type="GO" id="GO:0005634">
    <property type="term" value="C:nucleus"/>
    <property type="evidence" value="ECO:0007669"/>
    <property type="project" value="TreeGrafter"/>
</dbReference>
<dbReference type="PANTHER" id="PTHR45626">
    <property type="entry name" value="TRANSCRIPTION TERMINATION FACTOR 2-RELATED"/>
    <property type="match status" value="1"/>
</dbReference>
<dbReference type="GO" id="GO:0016787">
    <property type="term" value="F:hydrolase activity"/>
    <property type="evidence" value="ECO:0007669"/>
    <property type="project" value="UniProtKB-KW"/>
</dbReference>
<dbReference type="InterPro" id="IPR050628">
    <property type="entry name" value="SNF2_RAD54_helicase_TF"/>
</dbReference>
<sequence>MSSNTPIDGRSLSILGPTSQWHRVIFDEAQSIRNDKSKTAIACRDVDATYRWCLTGTHVKNYLQVLYSLLQFLRISPGPELDVADMFCPPADGGCSGAADPQVRSSVPLPMTRILTAMPEGRSSWPILRLPPTTTEDVHVVLSDMEQVLYTAIERSSQARFSELRVDNLIHRGTSHVRSLLQSLQQTCCHPFLVPQLPQIVNDHCRAKAGLELNASRFTPEVVHRLRNSNGLLDCPVCFDPVNNPIIFFPCGHSTCNPCLAAMSPASTTPQGPWNAKDAMRCSLCRVAVDPGLATDYVTSVRSHHAPDQGSTEATGWYELLSKFLRWDARIGKGDIYSPAVTMGSYISPWVSSFKIDKALEIIQRVQDLGNGEKIIIFSQFTAFLDLVEIPPLQHGWVSR</sequence>
<proteinExistence type="inferred from homology"/>
<dbReference type="SUPFAM" id="SSF52540">
    <property type="entry name" value="P-loop containing nucleoside triphosphate hydrolases"/>
    <property type="match status" value="1"/>
</dbReference>
<dbReference type="Pfam" id="PF13923">
    <property type="entry name" value="zf-C3HC4_2"/>
    <property type="match status" value="1"/>
</dbReference>
<dbReference type="Proteomes" id="UP000325434">
    <property type="component" value="Unassembled WGS sequence"/>
</dbReference>
<dbReference type="SMART" id="SM00184">
    <property type="entry name" value="RING"/>
    <property type="match status" value="1"/>
</dbReference>
<protein>
    <submittedName>
        <fullName evidence="8">SNF2 family N-terminal domain-containing protein</fullName>
    </submittedName>
</protein>
<keyword evidence="3" id="KW-0378">Hydrolase</keyword>
<dbReference type="VEuPathDB" id="FungiDB:AFLA_001237"/>
<dbReference type="PROSITE" id="PS50089">
    <property type="entry name" value="ZF_RING_2"/>
    <property type="match status" value="1"/>
</dbReference>
<feature type="domain" description="RING-type" evidence="7">
    <location>
        <begin position="235"/>
        <end position="286"/>
    </location>
</feature>
<dbReference type="PANTHER" id="PTHR45626:SF16">
    <property type="entry name" value="ATP-DEPENDENT HELICASE ULS1"/>
    <property type="match status" value="1"/>
</dbReference>
<dbReference type="InterPro" id="IPR000330">
    <property type="entry name" value="SNF2_N"/>
</dbReference>
<evidence type="ECO:0000259" key="7">
    <source>
        <dbReference type="PROSITE" id="PS50089"/>
    </source>
</evidence>
<dbReference type="Gene3D" id="3.30.40.10">
    <property type="entry name" value="Zinc/RING finger domain, C3HC4 (zinc finger)"/>
    <property type="match status" value="1"/>
</dbReference>
<keyword evidence="6" id="KW-0479">Metal-binding</keyword>
<evidence type="ECO:0000256" key="1">
    <source>
        <dbReference type="ARBA" id="ARBA00007025"/>
    </source>
</evidence>
<dbReference type="GO" id="GO:0008270">
    <property type="term" value="F:zinc ion binding"/>
    <property type="evidence" value="ECO:0007669"/>
    <property type="project" value="UniProtKB-KW"/>
</dbReference>
<dbReference type="GO" id="GO:0005524">
    <property type="term" value="F:ATP binding"/>
    <property type="evidence" value="ECO:0007669"/>
    <property type="project" value="UniProtKB-KW"/>
</dbReference>
<comment type="similarity">
    <text evidence="1">Belongs to the SNF2/RAD54 helicase family.</text>
</comment>
<gene>
    <name evidence="8" type="ORF">BDV35DRAFT_398544</name>
</gene>
<name>A0A5N6GDQ7_ASPFL</name>
<evidence type="ECO:0000256" key="2">
    <source>
        <dbReference type="ARBA" id="ARBA00022741"/>
    </source>
</evidence>
<dbReference type="GO" id="GO:0004386">
    <property type="term" value="F:helicase activity"/>
    <property type="evidence" value="ECO:0007669"/>
    <property type="project" value="UniProtKB-KW"/>
</dbReference>
<dbReference type="InterPro" id="IPR001841">
    <property type="entry name" value="Znf_RING"/>
</dbReference>
<dbReference type="Gene3D" id="3.40.50.10810">
    <property type="entry name" value="Tandem AAA-ATPase domain"/>
    <property type="match status" value="1"/>
</dbReference>
<evidence type="ECO:0000256" key="4">
    <source>
        <dbReference type="ARBA" id="ARBA00022806"/>
    </source>
</evidence>
<dbReference type="InterPro" id="IPR038718">
    <property type="entry name" value="SNF2-like_sf"/>
</dbReference>
<dbReference type="InterPro" id="IPR027417">
    <property type="entry name" value="P-loop_NTPase"/>
</dbReference>
<dbReference type="EMBL" id="ML734733">
    <property type="protein sequence ID" value="KAB8240532.1"/>
    <property type="molecule type" value="Genomic_DNA"/>
</dbReference>
<keyword evidence="5" id="KW-0067">ATP-binding</keyword>
<evidence type="ECO:0000313" key="8">
    <source>
        <dbReference type="EMBL" id="KAB8240532.1"/>
    </source>
</evidence>
<keyword evidence="6" id="KW-0862">Zinc</keyword>
<evidence type="ECO:0000256" key="5">
    <source>
        <dbReference type="ARBA" id="ARBA00022840"/>
    </source>
</evidence>